<organism evidence="3 4">
    <name type="scientific">Vitis rotundifolia</name>
    <name type="common">Muscadine grape</name>
    <dbReference type="NCBI Taxonomy" id="103349"/>
    <lineage>
        <taxon>Eukaryota</taxon>
        <taxon>Viridiplantae</taxon>
        <taxon>Streptophyta</taxon>
        <taxon>Embryophyta</taxon>
        <taxon>Tracheophyta</taxon>
        <taxon>Spermatophyta</taxon>
        <taxon>Magnoliopsida</taxon>
        <taxon>eudicotyledons</taxon>
        <taxon>Gunneridae</taxon>
        <taxon>Pentapetalae</taxon>
        <taxon>rosids</taxon>
        <taxon>Vitales</taxon>
        <taxon>Vitaceae</taxon>
        <taxon>Viteae</taxon>
        <taxon>Vitis</taxon>
    </lineage>
</organism>
<dbReference type="AlphaFoldDB" id="A0AA39E5G2"/>
<dbReference type="InterPro" id="IPR040348">
    <property type="entry name" value="POLAR-like"/>
</dbReference>
<accession>A0AA39E5G2</accession>
<evidence type="ECO:0000313" key="3">
    <source>
        <dbReference type="EMBL" id="KAJ9707769.1"/>
    </source>
</evidence>
<dbReference type="Proteomes" id="UP001168098">
    <property type="component" value="Unassembled WGS sequence"/>
</dbReference>
<keyword evidence="4" id="KW-1185">Reference proteome</keyword>
<feature type="coiled-coil region" evidence="1">
    <location>
        <begin position="315"/>
        <end position="349"/>
    </location>
</feature>
<feature type="region of interest" description="Disordered" evidence="2">
    <location>
        <begin position="272"/>
        <end position="292"/>
    </location>
</feature>
<feature type="coiled-coil region" evidence="1">
    <location>
        <begin position="402"/>
        <end position="432"/>
    </location>
</feature>
<evidence type="ECO:0000256" key="1">
    <source>
        <dbReference type="SAM" id="Coils"/>
    </source>
</evidence>
<evidence type="ECO:0000313" key="4">
    <source>
        <dbReference type="Proteomes" id="UP001168098"/>
    </source>
</evidence>
<dbReference type="GO" id="GO:0008356">
    <property type="term" value="P:asymmetric cell division"/>
    <property type="evidence" value="ECO:0007669"/>
    <property type="project" value="InterPro"/>
</dbReference>
<protein>
    <submittedName>
        <fullName evidence="3">Uncharacterized protein</fullName>
    </submittedName>
</protein>
<proteinExistence type="predicted"/>
<keyword evidence="1" id="KW-0175">Coiled coil</keyword>
<dbReference type="PANTHER" id="PTHR33476">
    <property type="entry name" value="EMB|CAB62613.1"/>
    <property type="match status" value="1"/>
</dbReference>
<name>A0AA39E5G2_VITRO</name>
<comment type="caution">
    <text evidence="3">The sequence shown here is derived from an EMBL/GenBank/DDBJ whole genome shotgun (WGS) entry which is preliminary data.</text>
</comment>
<dbReference type="EMBL" id="JARBHA010000001">
    <property type="protein sequence ID" value="KAJ9707769.1"/>
    <property type="molecule type" value="Genomic_DNA"/>
</dbReference>
<evidence type="ECO:0000256" key="2">
    <source>
        <dbReference type="SAM" id="MobiDB-lite"/>
    </source>
</evidence>
<reference evidence="3 4" key="1">
    <citation type="journal article" date="2023" name="BMC Biotechnol.">
        <title>Vitis rotundifolia cv Carlos genome sequencing.</title>
        <authorList>
            <person name="Huff M."/>
            <person name="Hulse-Kemp A."/>
            <person name="Scheffler B."/>
            <person name="Youngblood R."/>
            <person name="Simpson S."/>
            <person name="Babiker E."/>
            <person name="Staton M."/>
        </authorList>
    </citation>
    <scope>NUCLEOTIDE SEQUENCE [LARGE SCALE GENOMIC DNA]</scope>
    <source>
        <tissue evidence="3">Leaf</tissue>
    </source>
</reference>
<dbReference type="PANTHER" id="PTHR33476:SF31">
    <property type="match status" value="1"/>
</dbReference>
<gene>
    <name evidence="3" type="ORF">PVL29_000034</name>
</gene>
<feature type="region of interest" description="Disordered" evidence="2">
    <location>
        <begin position="454"/>
        <end position="473"/>
    </location>
</feature>
<sequence>MDMWVVAAAAGAGYLAKYWQNFLNEKEGSLSLSGESKPCNLLQQIQERNGPFRRLRQKQLGIDDILGRENLGEIGDLAIGVASTSDSDGAGLANVKKYEDFSGLPAISQSPGLHIMENEEMGDGINGKAEFSGNSDNLTDILTTQETRFKRHKAFRSRRPLEYSIKPLDSLESCVASQLYREHENMNEYEFSSLPSAYTTTVRPLLATDGSRVISRVGGGSFRAELQFESEKKKLHKGDGMHLEENETLLGLPPLPSIGSLQLPWKLKQNVRKGRVQRSSSPGIRASSEAFHSQGSPNGMFLFFVGITIGVMATLVASKREVDKLNEQLKQTENLVEDLHEELEMKDLLTVKDLTNEGFESMKTNDCSFNSGIPTAVSLEQEFNRSTKFNVKEPDNQNAENSELMSKIEAELEAELERLEQNMKALSNLERLSDFVGLDPDFVADVVQGELRVDTLNRQPGEQSDSDLDVSGSSTYHSANYAVSPRELSLRLHEVIQSRLEARIVELEAALQNNQKRPHSMQQESIISTRELYSEVGSLSTQESPIFMDEGTNHPMVINLSGETLEAYNEAWDEISKMLRTGEEVPSETIYNIDHIEEMHPFDRELSLGGNGGNDGSIIHQDIIGERWLSRNLVCDRIRSWEERTSRSWGSNEVGESEDDEEDEMGKLLIKQIVEKTRQGSAAVLNAQRMLYSMNDQ</sequence>